<gene>
    <name evidence="2" type="ORF">NOSIN_21015</name>
</gene>
<protein>
    <submittedName>
        <fullName evidence="2">GNAT family N-acetyltransferase</fullName>
    </submittedName>
</protein>
<dbReference type="PROSITE" id="PS51186">
    <property type="entry name" value="GNAT"/>
    <property type="match status" value="1"/>
</dbReference>
<evidence type="ECO:0000313" key="2">
    <source>
        <dbReference type="EMBL" id="OOC56009.1"/>
    </source>
</evidence>
<dbReference type="InterPro" id="IPR017255">
    <property type="entry name" value="AcTrfase_GNAT_prd"/>
</dbReference>
<dbReference type="SUPFAM" id="SSF55729">
    <property type="entry name" value="Acyl-CoA N-acyltransferases (Nat)"/>
    <property type="match status" value="1"/>
</dbReference>
<dbReference type="Pfam" id="PF00583">
    <property type="entry name" value="Acetyltransf_1"/>
    <property type="match status" value="1"/>
</dbReference>
<dbReference type="Gene3D" id="3.40.630.30">
    <property type="match status" value="1"/>
</dbReference>
<organism evidence="2 3">
    <name type="scientific">Nocardiopsis sinuspersici</name>
    <dbReference type="NCBI Taxonomy" id="501010"/>
    <lineage>
        <taxon>Bacteria</taxon>
        <taxon>Bacillati</taxon>
        <taxon>Actinomycetota</taxon>
        <taxon>Actinomycetes</taxon>
        <taxon>Streptosporangiales</taxon>
        <taxon>Nocardiopsidaceae</taxon>
        <taxon>Nocardiopsis</taxon>
    </lineage>
</organism>
<dbReference type="PANTHER" id="PTHR43072:SF36">
    <property type="entry name" value="RIBOSOMAL-PROTEIN-ALANINE ACETYLTRANSFERASE"/>
    <property type="match status" value="1"/>
</dbReference>
<evidence type="ECO:0000313" key="3">
    <source>
        <dbReference type="Proteomes" id="UP000189004"/>
    </source>
</evidence>
<dbReference type="GO" id="GO:0016747">
    <property type="term" value="F:acyltransferase activity, transferring groups other than amino-acyl groups"/>
    <property type="evidence" value="ECO:0007669"/>
    <property type="project" value="InterPro"/>
</dbReference>
<dbReference type="AlphaFoldDB" id="A0A1V3C695"/>
<dbReference type="PANTHER" id="PTHR43072">
    <property type="entry name" value="N-ACETYLTRANSFERASE"/>
    <property type="match status" value="1"/>
</dbReference>
<dbReference type="STRING" id="501010.NOSIN_21015"/>
<feature type="domain" description="N-acetyltransferase" evidence="1">
    <location>
        <begin position="4"/>
        <end position="148"/>
    </location>
</feature>
<dbReference type="EMBL" id="MCOK01000001">
    <property type="protein sequence ID" value="OOC56009.1"/>
    <property type="molecule type" value="Genomic_DNA"/>
</dbReference>
<accession>A0A1V3C695</accession>
<dbReference type="OrthoDB" id="8593648at2"/>
<keyword evidence="2" id="KW-0808">Transferase</keyword>
<dbReference type="InterPro" id="IPR016181">
    <property type="entry name" value="Acyl_CoA_acyltransferase"/>
</dbReference>
<sequence>MADVRVRTAFPSDHPRVVAVCDDWWGRPVAHILPRLFLDHFHTTSLIAEVEGELAGFLVGFPSPSVPGEAYVHFAGVAPEHRGAGLASRLYDRFTGGARAEGRTVVRAVTSPANECSIAFHRSYGFEVTGPHTDYDGPGTDRMVFTLRLGE</sequence>
<name>A0A1V3C695_9ACTN</name>
<dbReference type="InterPro" id="IPR000182">
    <property type="entry name" value="GNAT_dom"/>
</dbReference>
<dbReference type="CDD" id="cd04301">
    <property type="entry name" value="NAT_SF"/>
    <property type="match status" value="1"/>
</dbReference>
<proteinExistence type="predicted"/>
<keyword evidence="3" id="KW-1185">Reference proteome</keyword>
<dbReference type="Proteomes" id="UP000189004">
    <property type="component" value="Unassembled WGS sequence"/>
</dbReference>
<comment type="caution">
    <text evidence="2">The sequence shown here is derived from an EMBL/GenBank/DDBJ whole genome shotgun (WGS) entry which is preliminary data.</text>
</comment>
<evidence type="ECO:0000259" key="1">
    <source>
        <dbReference type="PROSITE" id="PS51186"/>
    </source>
</evidence>
<dbReference type="RefSeq" id="WP_077692444.1">
    <property type="nucleotide sequence ID" value="NZ_MCOK01000001.1"/>
</dbReference>
<reference evidence="3" key="1">
    <citation type="submission" date="2016-08" db="EMBL/GenBank/DDBJ databases">
        <authorList>
            <person name="Tokovenko B."/>
            <person name="Kalinowski J."/>
        </authorList>
    </citation>
    <scope>NUCLEOTIDE SEQUENCE [LARGE SCALE GENOMIC DNA]</scope>
    <source>
        <strain evidence="3">UTMC102</strain>
    </source>
</reference>
<dbReference type="PIRSF" id="PIRSF037663">
    <property type="entry name" value="Acetyltransf_GNAT_prd"/>
    <property type="match status" value="1"/>
</dbReference>